<dbReference type="AlphaFoldDB" id="A0A378QUK7"/>
<dbReference type="Proteomes" id="UP000254618">
    <property type="component" value="Unassembled WGS sequence"/>
</dbReference>
<gene>
    <name evidence="2" type="ORF">B5J93_03745</name>
    <name evidence="3" type="ORF">NCTC11012_02332</name>
</gene>
<feature type="transmembrane region" description="Helical" evidence="1">
    <location>
        <begin position="158"/>
        <end position="178"/>
    </location>
</feature>
<keyword evidence="4" id="KW-1185">Reference proteome</keyword>
<evidence type="ECO:0000313" key="4">
    <source>
        <dbReference type="Proteomes" id="UP000190777"/>
    </source>
</evidence>
<proteinExistence type="predicted"/>
<reference evidence="3 5" key="2">
    <citation type="submission" date="2018-06" db="EMBL/GenBank/DDBJ databases">
        <authorList>
            <consortium name="Pathogen Informatics"/>
            <person name="Doyle S."/>
        </authorList>
    </citation>
    <scope>NUCLEOTIDE SEQUENCE [LARGE SCALE GENOMIC DNA]</scope>
    <source>
        <strain evidence="3 5">NCTC11012</strain>
    </source>
</reference>
<keyword evidence="1" id="KW-0812">Transmembrane</keyword>
<dbReference type="EMBL" id="UGQF01000001">
    <property type="protein sequence ID" value="STZ04070.1"/>
    <property type="molecule type" value="Genomic_DNA"/>
</dbReference>
<reference evidence="2 4" key="1">
    <citation type="submission" date="2017-03" db="EMBL/GenBank/DDBJ databases">
        <title>Draft genome sequence of Moraxella equi CCUG 4950T type strain.</title>
        <authorList>
            <person name="Salva-Serra F."/>
            <person name="Engstrom-Jakobsson H."/>
            <person name="Thorell K."/>
            <person name="Jaen-Luchoro D."/>
            <person name="Gonzales-Siles L."/>
            <person name="Karlsson R."/>
            <person name="Yazdan S."/>
            <person name="Boulund F."/>
            <person name="Johnning A."/>
            <person name="Engstrand L."/>
            <person name="Kristiansson E."/>
            <person name="Moore E."/>
        </authorList>
    </citation>
    <scope>NUCLEOTIDE SEQUENCE [LARGE SCALE GENOMIC DNA]</scope>
    <source>
        <strain evidence="2 4">CCUG 4950</strain>
    </source>
</reference>
<dbReference type="RefSeq" id="WP_079324730.1">
    <property type="nucleotide sequence ID" value="NZ_MXAP01000036.1"/>
</dbReference>
<keyword evidence="1" id="KW-1133">Transmembrane helix</keyword>
<keyword evidence="1" id="KW-0472">Membrane</keyword>
<feature type="transmembrane region" description="Helical" evidence="1">
    <location>
        <begin position="70"/>
        <end position="93"/>
    </location>
</feature>
<feature type="transmembrane region" description="Helical" evidence="1">
    <location>
        <begin position="114"/>
        <end position="138"/>
    </location>
</feature>
<evidence type="ECO:0000256" key="1">
    <source>
        <dbReference type="SAM" id="Phobius"/>
    </source>
</evidence>
<evidence type="ECO:0000313" key="2">
    <source>
        <dbReference type="EMBL" id="OPH39525.1"/>
    </source>
</evidence>
<dbReference type="Proteomes" id="UP000190777">
    <property type="component" value="Unassembled WGS sequence"/>
</dbReference>
<sequence>MSGDDENFEIKAIVSVVKDMVFFPKITYLLLPAIIFGGLFFVPENYTGFTFFAKNMDGTYHNRWLYDMMAIYHFILFLIVFIKVSFFEMSINTKVVIRKNIKQKLSLGYGNTPYYARPLLTGFIFLFLAILIAYITSYTMYPPYRNGGMTNDNHFVNFFYHIVFRAVPIIFFIQGFVYQLEVKNHVL</sequence>
<organism evidence="3 5">
    <name type="scientific">Moraxella equi</name>
    <dbReference type="NCBI Taxonomy" id="60442"/>
    <lineage>
        <taxon>Bacteria</taxon>
        <taxon>Pseudomonadati</taxon>
        <taxon>Pseudomonadota</taxon>
        <taxon>Gammaproteobacteria</taxon>
        <taxon>Moraxellales</taxon>
        <taxon>Moraxellaceae</taxon>
        <taxon>Moraxella</taxon>
    </lineage>
</organism>
<name>A0A378QUK7_9GAMM</name>
<feature type="transmembrane region" description="Helical" evidence="1">
    <location>
        <begin position="21"/>
        <end position="42"/>
    </location>
</feature>
<evidence type="ECO:0000313" key="3">
    <source>
        <dbReference type="EMBL" id="STZ04070.1"/>
    </source>
</evidence>
<accession>A0A378QUK7</accession>
<protein>
    <submittedName>
        <fullName evidence="3">Uncharacterized protein</fullName>
    </submittedName>
</protein>
<dbReference type="EMBL" id="MXAP01000036">
    <property type="protein sequence ID" value="OPH39525.1"/>
    <property type="molecule type" value="Genomic_DNA"/>
</dbReference>
<evidence type="ECO:0000313" key="5">
    <source>
        <dbReference type="Proteomes" id="UP000254618"/>
    </source>
</evidence>